<name>A0AAV7MSE2_PLEWA</name>
<evidence type="ECO:0000313" key="1">
    <source>
        <dbReference type="EMBL" id="KAJ1106301.1"/>
    </source>
</evidence>
<proteinExistence type="predicted"/>
<protein>
    <submittedName>
        <fullName evidence="1">Uncharacterized protein</fullName>
    </submittedName>
</protein>
<gene>
    <name evidence="1" type="ORF">NDU88_003702</name>
</gene>
<sequence length="109" mass="11664">MNWQGEEVHVAQDGPDLTTANLGAAARVKKRCGHTAIPGKRFPQADRGSIGAMNGGVPIPIPRAINILHMRDGNHAGGQGMRRYHAGRCKGATLLPEADRQGDSQYNVK</sequence>
<evidence type="ECO:0000313" key="2">
    <source>
        <dbReference type="Proteomes" id="UP001066276"/>
    </source>
</evidence>
<accession>A0AAV7MSE2</accession>
<dbReference type="AlphaFoldDB" id="A0AAV7MSE2"/>
<keyword evidence="2" id="KW-1185">Reference proteome</keyword>
<comment type="caution">
    <text evidence="1">The sequence shown here is derived from an EMBL/GenBank/DDBJ whole genome shotgun (WGS) entry which is preliminary data.</text>
</comment>
<organism evidence="1 2">
    <name type="scientific">Pleurodeles waltl</name>
    <name type="common">Iberian ribbed newt</name>
    <dbReference type="NCBI Taxonomy" id="8319"/>
    <lineage>
        <taxon>Eukaryota</taxon>
        <taxon>Metazoa</taxon>
        <taxon>Chordata</taxon>
        <taxon>Craniata</taxon>
        <taxon>Vertebrata</taxon>
        <taxon>Euteleostomi</taxon>
        <taxon>Amphibia</taxon>
        <taxon>Batrachia</taxon>
        <taxon>Caudata</taxon>
        <taxon>Salamandroidea</taxon>
        <taxon>Salamandridae</taxon>
        <taxon>Pleurodelinae</taxon>
        <taxon>Pleurodeles</taxon>
    </lineage>
</organism>
<dbReference type="EMBL" id="JANPWB010000013">
    <property type="protein sequence ID" value="KAJ1106301.1"/>
    <property type="molecule type" value="Genomic_DNA"/>
</dbReference>
<reference evidence="1" key="1">
    <citation type="journal article" date="2022" name="bioRxiv">
        <title>Sequencing and chromosome-scale assembly of the giantPleurodeles waltlgenome.</title>
        <authorList>
            <person name="Brown T."/>
            <person name="Elewa A."/>
            <person name="Iarovenko S."/>
            <person name="Subramanian E."/>
            <person name="Araus A.J."/>
            <person name="Petzold A."/>
            <person name="Susuki M."/>
            <person name="Suzuki K.-i.T."/>
            <person name="Hayashi T."/>
            <person name="Toyoda A."/>
            <person name="Oliveira C."/>
            <person name="Osipova E."/>
            <person name="Leigh N.D."/>
            <person name="Simon A."/>
            <person name="Yun M.H."/>
        </authorList>
    </citation>
    <scope>NUCLEOTIDE SEQUENCE</scope>
    <source>
        <strain evidence="1">20211129_DDA</strain>
        <tissue evidence="1">Liver</tissue>
    </source>
</reference>
<dbReference type="Proteomes" id="UP001066276">
    <property type="component" value="Chromosome 9"/>
</dbReference>